<evidence type="ECO:0000256" key="1">
    <source>
        <dbReference type="SAM" id="Phobius"/>
    </source>
</evidence>
<sequence>MVLAVVYAVLGWLASSVILPRIQEAHSVSADPSVGSVRPQGYLLATLLVAVPLLLAAVQLFHAYRSACTRLTVTREGLSHVDGLRARWLDWPRSRSSIFVTLRASGGRTTAAVVVVAADGSGALLPALTWRSRDERQAILCALEAVETIWMWGVSRGVVHDDGVYQPLADLEAEQARVRSAQRADYLLRGTR</sequence>
<feature type="transmembrane region" description="Helical" evidence="1">
    <location>
        <begin position="41"/>
        <end position="61"/>
    </location>
</feature>
<dbReference type="EMBL" id="CP032514">
    <property type="protein sequence ID" value="AYD90542.1"/>
    <property type="molecule type" value="Genomic_DNA"/>
</dbReference>
<accession>A0ABM6Z5W0</accession>
<keyword evidence="3" id="KW-1185">Reference proteome</keyword>
<keyword evidence="1" id="KW-1133">Transmembrane helix</keyword>
<organism evidence="2 3">
    <name type="scientific">Actinomyces lilanjuaniae</name>
    <dbReference type="NCBI Taxonomy" id="2321394"/>
    <lineage>
        <taxon>Bacteria</taxon>
        <taxon>Bacillati</taxon>
        <taxon>Actinomycetota</taxon>
        <taxon>Actinomycetes</taxon>
        <taxon>Actinomycetales</taxon>
        <taxon>Actinomycetaceae</taxon>
        <taxon>Actinomyces</taxon>
    </lineage>
</organism>
<proteinExistence type="predicted"/>
<gene>
    <name evidence="2" type="ORF">D5R93_11995</name>
</gene>
<reference evidence="2 3" key="1">
    <citation type="submission" date="2018-09" db="EMBL/GenBank/DDBJ databases">
        <authorList>
            <person name="Li J."/>
        </authorList>
    </citation>
    <scope>NUCLEOTIDE SEQUENCE [LARGE SCALE GENOMIC DNA]</scope>
    <source>
        <strain evidence="2 3">2129</strain>
    </source>
</reference>
<keyword evidence="1" id="KW-0812">Transmembrane</keyword>
<evidence type="ECO:0000313" key="2">
    <source>
        <dbReference type="EMBL" id="AYD90542.1"/>
    </source>
</evidence>
<dbReference type="Proteomes" id="UP000273001">
    <property type="component" value="Chromosome"/>
</dbReference>
<protein>
    <submittedName>
        <fullName evidence="2">Uncharacterized protein</fullName>
    </submittedName>
</protein>
<name>A0ABM6Z5W0_9ACTO</name>
<evidence type="ECO:0000313" key="3">
    <source>
        <dbReference type="Proteomes" id="UP000273001"/>
    </source>
</evidence>
<keyword evidence="1" id="KW-0472">Membrane</keyword>